<keyword evidence="12" id="KW-1185">Reference proteome</keyword>
<feature type="region of interest" description="Disordered" evidence="10">
    <location>
        <begin position="78"/>
        <end position="100"/>
    </location>
</feature>
<evidence type="ECO:0000313" key="12">
    <source>
        <dbReference type="Proteomes" id="UP000054047"/>
    </source>
</evidence>
<keyword evidence="4 9" id="KW-0479">Metal-binding</keyword>
<protein>
    <recommendedName>
        <fullName evidence="3 9">Cysteine dioxygenase</fullName>
        <ecNumber evidence="3 9">1.13.11.20</ecNumber>
    </recommendedName>
</protein>
<evidence type="ECO:0000256" key="6">
    <source>
        <dbReference type="ARBA" id="ARBA00022964"/>
    </source>
</evidence>
<dbReference type="GO" id="GO:0042412">
    <property type="term" value="P:taurine biosynthetic process"/>
    <property type="evidence" value="ECO:0007669"/>
    <property type="project" value="UniProtKB-UniRule"/>
</dbReference>
<dbReference type="GO" id="GO:0008198">
    <property type="term" value="F:ferrous iron binding"/>
    <property type="evidence" value="ECO:0007669"/>
    <property type="project" value="TreeGrafter"/>
</dbReference>
<dbReference type="GO" id="GO:0019448">
    <property type="term" value="P:L-cysteine catabolic process"/>
    <property type="evidence" value="ECO:0007669"/>
    <property type="project" value="TreeGrafter"/>
</dbReference>
<dbReference type="GO" id="GO:0017172">
    <property type="term" value="F:cysteine dioxygenase activity"/>
    <property type="evidence" value="ECO:0007669"/>
    <property type="project" value="UniProtKB-UniRule"/>
</dbReference>
<keyword evidence="5" id="KW-0883">Thioether bond</keyword>
<evidence type="ECO:0000256" key="10">
    <source>
        <dbReference type="SAM" id="MobiDB-lite"/>
    </source>
</evidence>
<evidence type="ECO:0000256" key="9">
    <source>
        <dbReference type="RuleBase" id="RU366010"/>
    </source>
</evidence>
<dbReference type="EMBL" id="KN742989">
    <property type="protein sequence ID" value="KIH52702.1"/>
    <property type="molecule type" value="Genomic_DNA"/>
</dbReference>
<evidence type="ECO:0000256" key="7">
    <source>
        <dbReference type="ARBA" id="ARBA00023002"/>
    </source>
</evidence>
<dbReference type="InterPro" id="IPR014710">
    <property type="entry name" value="RmlC-like_jellyroll"/>
</dbReference>
<dbReference type="EC" id="1.13.11.20" evidence="3 9"/>
<accession>A0A0C2CSD0</accession>
<dbReference type="Proteomes" id="UP000054047">
    <property type="component" value="Unassembled WGS sequence"/>
</dbReference>
<evidence type="ECO:0000256" key="5">
    <source>
        <dbReference type="ARBA" id="ARBA00022784"/>
    </source>
</evidence>
<comment type="similarity">
    <text evidence="2 9">Belongs to the cysteine dioxygenase family.</text>
</comment>
<keyword evidence="7 9" id="KW-0560">Oxidoreductase</keyword>
<dbReference type="UniPathway" id="UPA00012">
    <property type="reaction ID" value="UER00537"/>
</dbReference>
<evidence type="ECO:0000256" key="8">
    <source>
        <dbReference type="ARBA" id="ARBA00023004"/>
    </source>
</evidence>
<reference evidence="11 12" key="1">
    <citation type="submission" date="2013-12" db="EMBL/GenBank/DDBJ databases">
        <title>Draft genome of the parsitic nematode Ancylostoma duodenale.</title>
        <authorList>
            <person name="Mitreva M."/>
        </authorList>
    </citation>
    <scope>NUCLEOTIDE SEQUENCE [LARGE SCALE GENOMIC DNA]</scope>
    <source>
        <strain evidence="11 12">Zhejiang</strain>
    </source>
</reference>
<dbReference type="PANTHER" id="PTHR12918:SF1">
    <property type="entry name" value="CYSTEINE DIOXYGENASE TYPE 1"/>
    <property type="match status" value="1"/>
</dbReference>
<dbReference type="SUPFAM" id="SSF51182">
    <property type="entry name" value="RmlC-like cupins"/>
    <property type="match status" value="1"/>
</dbReference>
<organism evidence="11 12">
    <name type="scientific">Ancylostoma duodenale</name>
    <dbReference type="NCBI Taxonomy" id="51022"/>
    <lineage>
        <taxon>Eukaryota</taxon>
        <taxon>Metazoa</taxon>
        <taxon>Ecdysozoa</taxon>
        <taxon>Nematoda</taxon>
        <taxon>Chromadorea</taxon>
        <taxon>Rhabditida</taxon>
        <taxon>Rhabditina</taxon>
        <taxon>Rhabditomorpha</taxon>
        <taxon>Strongyloidea</taxon>
        <taxon>Ancylostomatidae</taxon>
        <taxon>Ancylostomatinae</taxon>
        <taxon>Ancylostoma</taxon>
    </lineage>
</organism>
<dbReference type="PANTHER" id="PTHR12918">
    <property type="entry name" value="CYSTEINE DIOXYGENASE"/>
    <property type="match status" value="1"/>
</dbReference>
<evidence type="ECO:0000256" key="3">
    <source>
        <dbReference type="ARBA" id="ARBA00013133"/>
    </source>
</evidence>
<dbReference type="InterPro" id="IPR011051">
    <property type="entry name" value="RmlC_Cupin_sf"/>
</dbReference>
<keyword evidence="6 9" id="KW-0223">Dioxygenase</keyword>
<keyword evidence="8 9" id="KW-0408">Iron</keyword>
<gene>
    <name evidence="11" type="ORF">ANCDUO_17193</name>
</gene>
<sequence length="100" mass="11610">MVTLNELIAKLRQIFADDKVDVAEVMRVMESYKSNPADWRQFAVFDEHKYTRNLVDVGNGKYNLMILCWGPGMGSRHTSKHIHDLKTRISQPENPDFSKE</sequence>
<dbReference type="AlphaFoldDB" id="A0A0C2CSD0"/>
<name>A0A0C2CSD0_9BILA</name>
<evidence type="ECO:0000313" key="11">
    <source>
        <dbReference type="EMBL" id="KIH52702.1"/>
    </source>
</evidence>
<evidence type="ECO:0000256" key="2">
    <source>
        <dbReference type="ARBA" id="ARBA00006622"/>
    </source>
</evidence>
<dbReference type="OrthoDB" id="543511at2759"/>
<proteinExistence type="inferred from homology"/>
<evidence type="ECO:0000256" key="4">
    <source>
        <dbReference type="ARBA" id="ARBA00022723"/>
    </source>
</evidence>
<comment type="cofactor">
    <cofactor evidence="9">
        <name>Fe cation</name>
        <dbReference type="ChEBI" id="CHEBI:24875"/>
    </cofactor>
    <text evidence="9">Binds 1 Fe cation per subunit.</text>
</comment>
<dbReference type="Gene3D" id="2.60.120.10">
    <property type="entry name" value="Jelly Rolls"/>
    <property type="match status" value="1"/>
</dbReference>
<dbReference type="Pfam" id="PF05995">
    <property type="entry name" value="CDO_I"/>
    <property type="match status" value="1"/>
</dbReference>
<evidence type="ECO:0000256" key="1">
    <source>
        <dbReference type="ARBA" id="ARBA00004759"/>
    </source>
</evidence>
<dbReference type="InterPro" id="IPR010300">
    <property type="entry name" value="CDO_1"/>
</dbReference>
<comment type="catalytic activity">
    <reaction evidence="9">
        <text>L-cysteine + O2 = 3-sulfino-L-alanine + H(+)</text>
        <dbReference type="Rhea" id="RHEA:20441"/>
        <dbReference type="ChEBI" id="CHEBI:15378"/>
        <dbReference type="ChEBI" id="CHEBI:15379"/>
        <dbReference type="ChEBI" id="CHEBI:35235"/>
        <dbReference type="ChEBI" id="CHEBI:61085"/>
        <dbReference type="EC" id="1.13.11.20"/>
    </reaction>
</comment>
<comment type="pathway">
    <text evidence="1 9">Organosulfur biosynthesis; taurine biosynthesis; hypotaurine from L-cysteine: step 1/2.</text>
</comment>